<name>A0A6A6T138_9PLEO</name>
<evidence type="ECO:0000313" key="2">
    <source>
        <dbReference type="EMBL" id="KAF2653470.1"/>
    </source>
</evidence>
<organism evidence="2 3">
    <name type="scientific">Lophiostoma macrostomum CBS 122681</name>
    <dbReference type="NCBI Taxonomy" id="1314788"/>
    <lineage>
        <taxon>Eukaryota</taxon>
        <taxon>Fungi</taxon>
        <taxon>Dikarya</taxon>
        <taxon>Ascomycota</taxon>
        <taxon>Pezizomycotina</taxon>
        <taxon>Dothideomycetes</taxon>
        <taxon>Pleosporomycetidae</taxon>
        <taxon>Pleosporales</taxon>
        <taxon>Lophiostomataceae</taxon>
        <taxon>Lophiostoma</taxon>
    </lineage>
</organism>
<dbReference type="Proteomes" id="UP000799324">
    <property type="component" value="Unassembled WGS sequence"/>
</dbReference>
<dbReference type="AlphaFoldDB" id="A0A6A6T138"/>
<gene>
    <name evidence="2" type="ORF">K491DRAFT_680450</name>
</gene>
<feature type="signal peptide" evidence="1">
    <location>
        <begin position="1"/>
        <end position="15"/>
    </location>
</feature>
<keyword evidence="1" id="KW-0732">Signal</keyword>
<evidence type="ECO:0000313" key="3">
    <source>
        <dbReference type="Proteomes" id="UP000799324"/>
    </source>
</evidence>
<accession>A0A6A6T138</accession>
<protein>
    <submittedName>
        <fullName evidence="2">Uncharacterized protein</fullName>
    </submittedName>
</protein>
<reference evidence="2" key="1">
    <citation type="journal article" date="2020" name="Stud. Mycol.">
        <title>101 Dothideomycetes genomes: a test case for predicting lifestyles and emergence of pathogens.</title>
        <authorList>
            <person name="Haridas S."/>
            <person name="Albert R."/>
            <person name="Binder M."/>
            <person name="Bloem J."/>
            <person name="Labutti K."/>
            <person name="Salamov A."/>
            <person name="Andreopoulos B."/>
            <person name="Baker S."/>
            <person name="Barry K."/>
            <person name="Bills G."/>
            <person name="Bluhm B."/>
            <person name="Cannon C."/>
            <person name="Castanera R."/>
            <person name="Culley D."/>
            <person name="Daum C."/>
            <person name="Ezra D."/>
            <person name="Gonzalez J."/>
            <person name="Henrissat B."/>
            <person name="Kuo A."/>
            <person name="Liang C."/>
            <person name="Lipzen A."/>
            <person name="Lutzoni F."/>
            <person name="Magnuson J."/>
            <person name="Mondo S."/>
            <person name="Nolan M."/>
            <person name="Ohm R."/>
            <person name="Pangilinan J."/>
            <person name="Park H.-J."/>
            <person name="Ramirez L."/>
            <person name="Alfaro M."/>
            <person name="Sun H."/>
            <person name="Tritt A."/>
            <person name="Yoshinaga Y."/>
            <person name="Zwiers L.-H."/>
            <person name="Turgeon B."/>
            <person name="Goodwin S."/>
            <person name="Spatafora J."/>
            <person name="Crous P."/>
            <person name="Grigoriev I."/>
        </authorList>
    </citation>
    <scope>NUCLEOTIDE SEQUENCE</scope>
    <source>
        <strain evidence="2">CBS 122681</strain>
    </source>
</reference>
<evidence type="ECO:0000256" key="1">
    <source>
        <dbReference type="SAM" id="SignalP"/>
    </source>
</evidence>
<feature type="chain" id="PRO_5025625112" evidence="1">
    <location>
        <begin position="16"/>
        <end position="293"/>
    </location>
</feature>
<keyword evidence="3" id="KW-1185">Reference proteome</keyword>
<proteinExistence type="predicted"/>
<dbReference type="EMBL" id="MU004380">
    <property type="protein sequence ID" value="KAF2653470.1"/>
    <property type="molecule type" value="Genomic_DNA"/>
</dbReference>
<sequence length="293" mass="32629">MKLYTILAAITAVSAHAIAPIAPRDDTATPNFGYNELYELQTTFWQKFQYPNSLIEAQSINSTVFSEDVQGRVSDTRDFLGRELNTEYIFGLFGGANGFSIVGVPGAFEIVQFSAQQNIAAASTRINFTFPSFGNVTYPVRIDTWITWNAAKQITQYDVVFRWFGFLLKTLLTSGDPTVSDADKLAKLVDVTAKSICGTHQTYCNGTNTQYASSDQCYEFLTKEIRVGESFELGMNTLLCRSIHEIMIKYRPNVHCAHIGPSGGDMCDDKIGYAQKVDDPLYTNSPWIPTVYS</sequence>
<dbReference type="OrthoDB" id="10010954at2759"/>